<organism evidence="1 2">
    <name type="scientific">Acrobeloides nanus</name>
    <dbReference type="NCBI Taxonomy" id="290746"/>
    <lineage>
        <taxon>Eukaryota</taxon>
        <taxon>Metazoa</taxon>
        <taxon>Ecdysozoa</taxon>
        <taxon>Nematoda</taxon>
        <taxon>Chromadorea</taxon>
        <taxon>Rhabditida</taxon>
        <taxon>Tylenchina</taxon>
        <taxon>Cephalobomorpha</taxon>
        <taxon>Cephaloboidea</taxon>
        <taxon>Cephalobidae</taxon>
        <taxon>Acrobeloides</taxon>
    </lineage>
</organism>
<dbReference type="AlphaFoldDB" id="A0A914DAU7"/>
<name>A0A914DAU7_9BILA</name>
<reference evidence="2" key="1">
    <citation type="submission" date="2022-11" db="UniProtKB">
        <authorList>
            <consortium name="WormBaseParasite"/>
        </authorList>
    </citation>
    <scope>IDENTIFICATION</scope>
</reference>
<dbReference type="Proteomes" id="UP000887540">
    <property type="component" value="Unplaced"/>
</dbReference>
<dbReference type="WBParaSite" id="ACRNAN_scaffold22472.g17918.t1">
    <property type="protein sequence ID" value="ACRNAN_scaffold22472.g17918.t1"/>
    <property type="gene ID" value="ACRNAN_scaffold22472.g17918"/>
</dbReference>
<proteinExistence type="predicted"/>
<dbReference type="Gene3D" id="3.40.30.10">
    <property type="entry name" value="Glutaredoxin"/>
    <property type="match status" value="1"/>
</dbReference>
<keyword evidence="1" id="KW-1185">Reference proteome</keyword>
<evidence type="ECO:0000313" key="1">
    <source>
        <dbReference type="Proteomes" id="UP000887540"/>
    </source>
</evidence>
<evidence type="ECO:0000313" key="2">
    <source>
        <dbReference type="WBParaSite" id="ACRNAN_scaffold22472.g17918.t1"/>
    </source>
</evidence>
<protein>
    <submittedName>
        <fullName evidence="2">Uncharacterized protein</fullName>
    </submittedName>
</protein>
<sequence>MCRMWEAIRAGVKWNLNTRLANATRAVDLKPVKSIKFSLDPFHHDNYGIRTVWFLIRRQKILSTNPDVNIESEIRYDREAPYFTTELSMTKIKKIAKKIEA</sequence>
<accession>A0A914DAU7</accession>